<evidence type="ECO:0000259" key="17">
    <source>
        <dbReference type="PROSITE" id="PS50089"/>
    </source>
</evidence>
<dbReference type="InterPro" id="IPR058642">
    <property type="entry name" value="BRE1A/B-like_dom"/>
</dbReference>
<dbReference type="CDD" id="cd16814">
    <property type="entry name" value="RING-HC_RNF20"/>
    <property type="match status" value="1"/>
</dbReference>
<evidence type="ECO:0000256" key="14">
    <source>
        <dbReference type="RuleBase" id="RU365038"/>
    </source>
</evidence>
<dbReference type="Ensembl" id="ENSOMYT00000062654.2">
    <property type="protein sequence ID" value="ENSOMYP00000057561.2"/>
    <property type="gene ID" value="ENSOMYG00000026553.2"/>
</dbReference>
<dbReference type="AlphaFoldDB" id="A0A8C7RRZ5"/>
<sequence>MSGQKRPCDSSAPSSSSGAPPDKRREREGGEDGVPGVSATAVETVIKLGGVSNSEEQDVKALHVKNRKLGESLDQRQVIEDELRERIERLETRQATDDASLLILNRYWNQFDDNVRQIGRRYDQSGSEPVETPVGEGRSLKPDTPEPDGDSNQERAKDRGKEGERTTTSFLATLASSSSEEMEAELQERVESSQKQANHVVEIYDSLKTTVEQLKKDQDSGGSVWQVAVQLNTLLSNENDRLRQLTDDLQQKHSHMTSESRSLGRAVARADTRVSELQGLIEELQWDMEKIRRRETRLNTHLGEILERVNSKGYKVCGEASSVCGTITINKRKFEEMNSELEENRELAENRLSELQRLQQDLQTVNQENNNMKVELLSRAEGVVRESSEYRCLQSQFSVLYNESVGLKSQLDETRTRLNTTRTARLRQLEHMENDEVSLQRKVRTEVFQLEDTLAQVRKEYEMLRIEFEQTLAANEQAGPINREMRHLISTLQTHNQQMKGEVVKYKLRLREAQTDLSQVRDRLSDLSQVGDRLSDLSQVGDRLSDLSQTEGEIKEEEKEKEIKKEEKKERERPTRGGGGAVKEEKEKAGTSNQSEEVTLERPSVIGGPKRKEVEQLKIVRADLKKAQESQREMKLLLDMYRSAPKEQRDKVQLMAAEKKAKSEAEDLKQRLRDLEERERREGKKMADEEALRKIRSVEEQINILNKKLSLAKQEEDALLSEMDVTGQAFEDMQEQNIRLMQQLREKDDANFKLMSERIKSNQIHKLLKEEKEELADQLLTLKTQVDAQLQVVRKLEEKERLLQGTISTAERELALRTQALDMNKRKVAKTHTLTRLSQLDQVQQRLGNVREEVIENSISREKESFNARRAQEDISKLRRKIEKAKKPAETVLNGDDILNEEINDYKARLTCPCCNSRVKDAVLTKCFHVFCFECVKTRYDTRQRKCPKCNAAFGANDFHRIYIG</sequence>
<feature type="coiled-coil region" evidence="15">
    <location>
        <begin position="610"/>
        <end position="813"/>
    </location>
</feature>
<dbReference type="PROSITE" id="PS50089">
    <property type="entry name" value="ZF_RING_2"/>
    <property type="match status" value="1"/>
</dbReference>
<comment type="catalytic activity">
    <reaction evidence="1 14">
        <text>S-ubiquitinyl-[E2 ubiquitin-conjugating enzyme]-L-cysteine + [acceptor protein]-L-lysine = [E2 ubiquitin-conjugating enzyme]-L-cysteine + N(6)-ubiquitinyl-[acceptor protein]-L-lysine.</text>
        <dbReference type="EC" id="2.3.2.27"/>
    </reaction>
</comment>
<feature type="region of interest" description="Disordered" evidence="16">
    <location>
        <begin position="121"/>
        <end position="193"/>
    </location>
</feature>
<reference evidence="18" key="3">
    <citation type="submission" date="2025-09" db="UniProtKB">
        <authorList>
            <consortium name="Ensembl"/>
        </authorList>
    </citation>
    <scope>IDENTIFICATION</scope>
</reference>
<evidence type="ECO:0000256" key="4">
    <source>
        <dbReference type="ARBA" id="ARBA00005555"/>
    </source>
</evidence>
<dbReference type="GO" id="GO:0033503">
    <property type="term" value="C:HULC complex"/>
    <property type="evidence" value="ECO:0007669"/>
    <property type="project" value="TreeGrafter"/>
</dbReference>
<accession>A0A8C7RRZ5</accession>
<dbReference type="InterPro" id="IPR017907">
    <property type="entry name" value="Znf_RING_CS"/>
</dbReference>
<evidence type="ECO:0000256" key="5">
    <source>
        <dbReference type="ARBA" id="ARBA00022679"/>
    </source>
</evidence>
<evidence type="ECO:0000256" key="7">
    <source>
        <dbReference type="ARBA" id="ARBA00022771"/>
    </source>
</evidence>
<feature type="compositionally biased region" description="Low complexity" evidence="16">
    <location>
        <begin position="10"/>
        <end position="20"/>
    </location>
</feature>
<evidence type="ECO:0000256" key="9">
    <source>
        <dbReference type="ARBA" id="ARBA00022833"/>
    </source>
</evidence>
<dbReference type="GO" id="GO:0005634">
    <property type="term" value="C:nucleus"/>
    <property type="evidence" value="ECO:0007669"/>
    <property type="project" value="UniProtKB-SubCell"/>
</dbReference>
<evidence type="ECO:0000256" key="2">
    <source>
        <dbReference type="ARBA" id="ARBA00004123"/>
    </source>
</evidence>
<dbReference type="PANTHER" id="PTHR23163">
    <property type="entry name" value="RING FINGER PROTEIN-RELATED"/>
    <property type="match status" value="1"/>
</dbReference>
<dbReference type="Pfam" id="PF00097">
    <property type="entry name" value="zf-C3HC4"/>
    <property type="match status" value="1"/>
</dbReference>
<dbReference type="Pfam" id="PF26095">
    <property type="entry name" value="CC_Bre1"/>
    <property type="match status" value="1"/>
</dbReference>
<evidence type="ECO:0000313" key="19">
    <source>
        <dbReference type="Proteomes" id="UP000694395"/>
    </source>
</evidence>
<keyword evidence="8 14" id="KW-0833">Ubl conjugation pathway</keyword>
<dbReference type="PROSITE" id="PS00518">
    <property type="entry name" value="ZF_RING_1"/>
    <property type="match status" value="1"/>
</dbReference>
<dbReference type="FunFam" id="3.30.40.10:FF:000040">
    <property type="entry name" value="E3 ubiquitin protein ligase"/>
    <property type="match status" value="1"/>
</dbReference>
<dbReference type="Pfam" id="PF26052">
    <property type="entry name" value="BRE1B"/>
    <property type="match status" value="1"/>
</dbReference>
<dbReference type="InterPro" id="IPR058643">
    <property type="entry name" value="BRE1-like_CC"/>
</dbReference>
<feature type="domain" description="RING-type" evidence="17">
    <location>
        <begin position="912"/>
        <end position="951"/>
    </location>
</feature>
<reference evidence="18" key="1">
    <citation type="submission" date="2020-07" db="EMBL/GenBank/DDBJ databases">
        <title>A long reads based de novo assembly of the rainbow trout Arlee double haploid line genome.</title>
        <authorList>
            <person name="Gao G."/>
            <person name="Palti Y."/>
        </authorList>
    </citation>
    <scope>NUCLEOTIDE SEQUENCE [LARGE SCALE GENOMIC DNA]</scope>
</reference>
<dbReference type="InterPro" id="IPR001841">
    <property type="entry name" value="Znf_RING"/>
</dbReference>
<keyword evidence="7 13" id="KW-0863">Zinc-finger</keyword>
<name>A0A8C7RRZ5_ONCMY</name>
<evidence type="ECO:0000256" key="12">
    <source>
        <dbReference type="ARBA" id="ARBA00023242"/>
    </source>
</evidence>
<feature type="coiled-coil region" evidence="15">
    <location>
        <begin position="861"/>
        <end position="888"/>
    </location>
</feature>
<dbReference type="Gene3D" id="3.30.40.10">
    <property type="entry name" value="Zinc/RING finger domain, C3HC4 (zinc finger)"/>
    <property type="match status" value="1"/>
</dbReference>
<keyword evidence="6 14" id="KW-0479">Metal-binding</keyword>
<feature type="compositionally biased region" description="Basic and acidic residues" evidence="16">
    <location>
        <begin position="152"/>
        <end position="165"/>
    </location>
</feature>
<evidence type="ECO:0000313" key="18">
    <source>
        <dbReference type="Ensembl" id="ENSOMYP00000057561.2"/>
    </source>
</evidence>
<evidence type="ECO:0000256" key="15">
    <source>
        <dbReference type="SAM" id="Coils"/>
    </source>
</evidence>
<feature type="region of interest" description="Disordered" evidence="16">
    <location>
        <begin position="541"/>
        <end position="601"/>
    </location>
</feature>
<evidence type="ECO:0000256" key="13">
    <source>
        <dbReference type="PROSITE-ProRule" id="PRU00175"/>
    </source>
</evidence>
<evidence type="ECO:0000256" key="6">
    <source>
        <dbReference type="ARBA" id="ARBA00022723"/>
    </source>
</evidence>
<keyword evidence="19" id="KW-1185">Reference proteome</keyword>
<organism evidence="18 19">
    <name type="scientific">Oncorhynchus mykiss</name>
    <name type="common">Rainbow trout</name>
    <name type="synonym">Salmo gairdneri</name>
    <dbReference type="NCBI Taxonomy" id="8022"/>
    <lineage>
        <taxon>Eukaryota</taxon>
        <taxon>Metazoa</taxon>
        <taxon>Chordata</taxon>
        <taxon>Craniata</taxon>
        <taxon>Vertebrata</taxon>
        <taxon>Euteleostomi</taxon>
        <taxon>Actinopterygii</taxon>
        <taxon>Neopterygii</taxon>
        <taxon>Teleostei</taxon>
        <taxon>Protacanthopterygii</taxon>
        <taxon>Salmoniformes</taxon>
        <taxon>Salmonidae</taxon>
        <taxon>Salmoninae</taxon>
        <taxon>Oncorhynchus</taxon>
    </lineage>
</organism>
<protein>
    <recommendedName>
        <fullName evidence="14">E3 ubiquitin protein ligase</fullName>
        <ecNumber evidence="14">2.3.2.27</ecNumber>
    </recommendedName>
</protein>
<proteinExistence type="inferred from homology"/>
<evidence type="ECO:0000256" key="11">
    <source>
        <dbReference type="ARBA" id="ARBA00023054"/>
    </source>
</evidence>
<dbReference type="InterPro" id="IPR018957">
    <property type="entry name" value="Znf_C3HC4_RING-type"/>
</dbReference>
<feature type="region of interest" description="Disordered" evidence="16">
    <location>
        <begin position="1"/>
        <end position="39"/>
    </location>
</feature>
<reference evidence="18" key="2">
    <citation type="submission" date="2025-08" db="UniProtKB">
        <authorList>
            <consortium name="Ensembl"/>
        </authorList>
    </citation>
    <scope>IDENTIFICATION</scope>
</reference>
<dbReference type="GO" id="GO:0061630">
    <property type="term" value="F:ubiquitin protein ligase activity"/>
    <property type="evidence" value="ECO:0007669"/>
    <property type="project" value="UniProtKB-EC"/>
</dbReference>
<dbReference type="Proteomes" id="UP000694395">
    <property type="component" value="Chromosome 31"/>
</dbReference>
<dbReference type="SUPFAM" id="SSF57850">
    <property type="entry name" value="RING/U-box"/>
    <property type="match status" value="1"/>
</dbReference>
<dbReference type="InterPro" id="IPR013083">
    <property type="entry name" value="Znf_RING/FYVE/PHD"/>
</dbReference>
<evidence type="ECO:0000256" key="16">
    <source>
        <dbReference type="SAM" id="MobiDB-lite"/>
    </source>
</evidence>
<dbReference type="UniPathway" id="UPA00143"/>
<evidence type="ECO:0000256" key="1">
    <source>
        <dbReference type="ARBA" id="ARBA00000900"/>
    </source>
</evidence>
<dbReference type="SMART" id="SM00184">
    <property type="entry name" value="RING"/>
    <property type="match status" value="1"/>
</dbReference>
<feature type="compositionally biased region" description="Basic and acidic residues" evidence="16">
    <location>
        <begin position="552"/>
        <end position="575"/>
    </location>
</feature>
<feature type="compositionally biased region" description="Basic and acidic residues" evidence="16">
    <location>
        <begin position="21"/>
        <end position="30"/>
    </location>
</feature>
<evidence type="ECO:0000256" key="10">
    <source>
        <dbReference type="ARBA" id="ARBA00022853"/>
    </source>
</evidence>
<evidence type="ECO:0000256" key="8">
    <source>
        <dbReference type="ARBA" id="ARBA00022786"/>
    </source>
</evidence>
<dbReference type="GO" id="GO:0016567">
    <property type="term" value="P:protein ubiquitination"/>
    <property type="evidence" value="ECO:0007669"/>
    <property type="project" value="UniProtKB-UniRule"/>
</dbReference>
<dbReference type="EC" id="2.3.2.27" evidence="14"/>
<keyword evidence="10 14" id="KW-0156">Chromatin regulator</keyword>
<dbReference type="PANTHER" id="PTHR23163:SF2">
    <property type="entry name" value="E3 UBIQUITIN-PROTEIN LIGASE BRE1A"/>
    <property type="match status" value="1"/>
</dbReference>
<dbReference type="GO" id="GO:0008270">
    <property type="term" value="F:zinc ion binding"/>
    <property type="evidence" value="ECO:0007669"/>
    <property type="project" value="UniProtKB-KW"/>
</dbReference>
<feature type="compositionally biased region" description="Low complexity" evidence="16">
    <location>
        <begin position="166"/>
        <end position="179"/>
    </location>
</feature>
<dbReference type="GeneTree" id="ENSGT00390000002866"/>
<feature type="coiled-coil region" evidence="15">
    <location>
        <begin position="330"/>
        <end position="375"/>
    </location>
</feature>
<keyword evidence="12 14" id="KW-0539">Nucleus</keyword>
<dbReference type="InterPro" id="IPR013956">
    <property type="entry name" value="E3_ubiquit_lig_Bre1"/>
</dbReference>
<feature type="coiled-coil region" evidence="15">
    <location>
        <begin position="228"/>
        <end position="294"/>
    </location>
</feature>
<keyword evidence="9 14" id="KW-0862">Zinc</keyword>
<comment type="pathway">
    <text evidence="3 14">Protein modification; protein ubiquitination.</text>
</comment>
<comment type="similarity">
    <text evidence="4 14">Belongs to the BRE1 family.</text>
</comment>
<dbReference type="GO" id="GO:0006325">
    <property type="term" value="P:chromatin organization"/>
    <property type="evidence" value="ECO:0007669"/>
    <property type="project" value="UniProtKB-KW"/>
</dbReference>
<keyword evidence="5 14" id="KW-0808">Transferase</keyword>
<comment type="subcellular location">
    <subcellularLocation>
        <location evidence="2 14">Nucleus</location>
    </subcellularLocation>
</comment>
<evidence type="ECO:0000256" key="3">
    <source>
        <dbReference type="ARBA" id="ARBA00004906"/>
    </source>
</evidence>
<keyword evidence="11 14" id="KW-0175">Coiled coil</keyword>